<evidence type="ECO:0000256" key="19">
    <source>
        <dbReference type="ARBA" id="ARBA00047540"/>
    </source>
</evidence>
<keyword evidence="21" id="KW-0648">Protein biosynthesis</keyword>
<keyword evidence="15 21" id="KW-0030">Aminoacyl-tRNA synthetase</keyword>
<evidence type="ECO:0000256" key="13">
    <source>
        <dbReference type="ARBA" id="ARBA00023098"/>
    </source>
</evidence>
<dbReference type="Pfam" id="PF16995">
    <property type="entry name" value="tRNA-synt_2_TM"/>
    <property type="match status" value="1"/>
</dbReference>
<dbReference type="GO" id="GO:0005524">
    <property type="term" value="F:ATP binding"/>
    <property type="evidence" value="ECO:0007669"/>
    <property type="project" value="UniProtKB-UniRule"/>
</dbReference>
<dbReference type="InterPro" id="IPR004364">
    <property type="entry name" value="Aa-tRNA-synt_II"/>
</dbReference>
<keyword evidence="16" id="KW-0046">Antibiotic resistance</keyword>
<dbReference type="GO" id="GO:0006629">
    <property type="term" value="P:lipid metabolic process"/>
    <property type="evidence" value="ECO:0007669"/>
    <property type="project" value="UniProtKB-KW"/>
</dbReference>
<evidence type="ECO:0000256" key="7">
    <source>
        <dbReference type="ARBA" id="ARBA00022692"/>
    </source>
</evidence>
<keyword evidence="7 22" id="KW-0812">Transmembrane</keyword>
<dbReference type="Proteomes" id="UP000185478">
    <property type="component" value="Chromosome"/>
</dbReference>
<comment type="subcellular location">
    <subcellularLocation>
        <location evidence="1">Cell membrane</location>
        <topology evidence="1">Multi-pass membrane protein</topology>
    </subcellularLocation>
    <subcellularLocation>
        <location evidence="21">Cytoplasm</location>
    </subcellularLocation>
</comment>
<dbReference type="AlphaFoldDB" id="A0A1L7CEA9"/>
<evidence type="ECO:0000256" key="12">
    <source>
        <dbReference type="ARBA" id="ARBA00022989"/>
    </source>
</evidence>
<evidence type="ECO:0000256" key="6">
    <source>
        <dbReference type="ARBA" id="ARBA00022679"/>
    </source>
</evidence>
<dbReference type="GO" id="GO:0005886">
    <property type="term" value="C:plasma membrane"/>
    <property type="evidence" value="ECO:0007669"/>
    <property type="project" value="UniProtKB-SubCell"/>
</dbReference>
<keyword evidence="13" id="KW-0443">Lipid metabolism</keyword>
<dbReference type="InterPro" id="IPR045864">
    <property type="entry name" value="aa-tRNA-synth_II/BPL/LPL"/>
</dbReference>
<evidence type="ECO:0000256" key="18">
    <source>
        <dbReference type="ARBA" id="ARBA00024681"/>
    </source>
</evidence>
<comment type="similarity">
    <text evidence="2">In the N-terminal section; belongs to the LPG synthetase family.</text>
</comment>
<dbReference type="InterPro" id="IPR044136">
    <property type="entry name" value="Lys-tRNA-ligase_II_N"/>
</dbReference>
<dbReference type="CDD" id="cd04322">
    <property type="entry name" value="LysRS_N"/>
    <property type="match status" value="1"/>
</dbReference>
<dbReference type="GO" id="GO:0000287">
    <property type="term" value="F:magnesium ion binding"/>
    <property type="evidence" value="ECO:0007669"/>
    <property type="project" value="UniProtKB-UniRule"/>
</dbReference>
<dbReference type="HAMAP" id="MF_00252">
    <property type="entry name" value="Lys_tRNA_synth_class2"/>
    <property type="match status" value="1"/>
</dbReference>
<evidence type="ECO:0000259" key="23">
    <source>
        <dbReference type="PROSITE" id="PS50862"/>
    </source>
</evidence>
<evidence type="ECO:0000256" key="10">
    <source>
        <dbReference type="ARBA" id="ARBA00022840"/>
    </source>
</evidence>
<dbReference type="GO" id="GO:0006430">
    <property type="term" value="P:lysyl-tRNA aminoacylation"/>
    <property type="evidence" value="ECO:0007669"/>
    <property type="project" value="UniProtKB-UniRule"/>
</dbReference>
<evidence type="ECO:0000256" key="5">
    <source>
        <dbReference type="ARBA" id="ARBA00022598"/>
    </source>
</evidence>
<dbReference type="GO" id="GO:0004824">
    <property type="term" value="F:lysine-tRNA ligase activity"/>
    <property type="evidence" value="ECO:0007669"/>
    <property type="project" value="UniProtKB-UniRule"/>
</dbReference>
<evidence type="ECO:0000313" key="25">
    <source>
        <dbReference type="Proteomes" id="UP000185478"/>
    </source>
</evidence>
<gene>
    <name evidence="21" type="primary">lysS</name>
    <name evidence="24" type="ORF">CAQU_02745</name>
</gene>
<evidence type="ECO:0000256" key="21">
    <source>
        <dbReference type="HAMAP-Rule" id="MF_00252"/>
    </source>
</evidence>
<dbReference type="PANTHER" id="PTHR42918">
    <property type="entry name" value="LYSYL-TRNA SYNTHETASE"/>
    <property type="match status" value="1"/>
</dbReference>
<dbReference type="InterPro" id="IPR006195">
    <property type="entry name" value="aa-tRNA-synth_II"/>
</dbReference>
<evidence type="ECO:0000256" key="9">
    <source>
        <dbReference type="ARBA" id="ARBA00022741"/>
    </source>
</evidence>
<sequence>MYTTAFLIVLAHLFYSWEAVRKVFWVAEFIFPLQGESILTALFLAVIAHALARRKRVGWWLALLYTSLELVSAIAVIVATESNFQGFAEIIDTDEYAKIFTTTAILLVFVIALLISRRHFTARLAEKSITAMLYTVIAGIAATTIVVLAVAFALATAHHEHFNAAQALRRYFIGGDPLPGADHSQIPDVIVSVGIGATVILALVVLMRARAVTTFTDLDEELRLRELLINGADSGEADSLGYFATRRDKGSVFGADGKAVITYRSLMGVCLASGDPVGPRDHWPSAIDAYLKHTADKGLAPAVVGVSKKGAEAFAAAGLKARIIGDEAILNTDTFDLNDPQLKAVRHAVKRVRDAGYTVRVRRHRDLSDTEMHRLISLADQWRQNGDDRGFSMALNRLGDPLDGACVFVEALDSDGNSRGLLSFVPWGRTGLSLDVMRRDVDHAENGVTEFMVASLMDNARELGISRVSLNFAALREIIAAGEDVGATFLQRMGRSLVSAVSKKFQIEQLYRSNLKYNPIWAPRYLCWRDTGDLASIGIAIGLAEGQLSLPFLHEPDITQPIYPADDPRIVAFLEQAKAHIPERRVPEQVRHRMAVRENILAHGEDAYPAHFDREYSLEDLAQLPAGSPVTTAGRIIGRSDHGGVIFLRIQDFHGATQIICERDTLGQETMTRLRRELSIGDHIGARGTTGTSRTGTPSIIATSVTLTAKSLRPLPNMHQGLSNEETKVRQRYLDLIVNEDARRQVEARSAIIHSLRSTLMGEKFLEVETPLLQTIHGGANARPFKTHINAYDMGLYLRIAPELYLKRLMVGGVDRVFEIGRNFRNEGADATHNPEFTMLEAYAAYGDYNSMRELTRELIINAALAANGHTRVTGRGPDGAEHSIDLADPWRVVTVHGGIAEATGRNITPDTSKEELIELAAEYAVPVDPEASRGAIVIELHEHLAERFAIAPTFFCDFPTDVSPLTRQHRTDPRVAEKWDLICFGAEVATAYSELIDPVIQRQRLVNQSLLAAGGDPEAMEVDEDFLLALEYAMPPSGGMGMGVDRLVMMLTEKNIRETIIFPLVKPQQ</sequence>
<feature type="binding site" evidence="21">
    <location>
        <position position="981"/>
    </location>
    <ligand>
        <name>Mg(2+)</name>
        <dbReference type="ChEBI" id="CHEBI:18420"/>
        <label>1</label>
    </ligand>
</feature>
<evidence type="ECO:0000256" key="16">
    <source>
        <dbReference type="ARBA" id="ARBA00023251"/>
    </source>
</evidence>
<evidence type="ECO:0000313" key="24">
    <source>
        <dbReference type="EMBL" id="APT84165.1"/>
    </source>
</evidence>
<dbReference type="Gene3D" id="2.40.50.140">
    <property type="entry name" value="Nucleic acid-binding proteins"/>
    <property type="match status" value="1"/>
</dbReference>
<keyword evidence="12 22" id="KW-1133">Transmembrane helix</keyword>
<evidence type="ECO:0000256" key="17">
    <source>
        <dbReference type="ARBA" id="ARBA00023268"/>
    </source>
</evidence>
<keyword evidence="25" id="KW-1185">Reference proteome</keyword>
<feature type="binding site" evidence="21">
    <location>
        <position position="988"/>
    </location>
    <ligand>
        <name>Mg(2+)</name>
        <dbReference type="ChEBI" id="CHEBI:18420"/>
        <label>2</label>
    </ligand>
</feature>
<evidence type="ECO:0000256" key="3">
    <source>
        <dbReference type="ARBA" id="ARBA00009968"/>
    </source>
</evidence>
<comment type="similarity">
    <text evidence="21">Belongs to the class-II aminoacyl-tRNA synthetase family.</text>
</comment>
<evidence type="ECO:0000256" key="14">
    <source>
        <dbReference type="ARBA" id="ARBA00023136"/>
    </source>
</evidence>
<feature type="transmembrane region" description="Helical" evidence="22">
    <location>
        <begin position="128"/>
        <end position="154"/>
    </location>
</feature>
<evidence type="ECO:0000256" key="1">
    <source>
        <dbReference type="ARBA" id="ARBA00004651"/>
    </source>
</evidence>
<dbReference type="InterPro" id="IPR031553">
    <property type="entry name" value="tRNA-synt_2_TM"/>
</dbReference>
<dbReference type="EC" id="6.1.1.6" evidence="21"/>
<keyword evidence="5 21" id="KW-0436">Ligase</keyword>
<dbReference type="SUPFAM" id="SSF55681">
    <property type="entry name" value="Class II aaRS and biotin synthetases"/>
    <property type="match status" value="1"/>
</dbReference>
<accession>A0A1L7CEA9</accession>
<keyword evidence="10 21" id="KW-0067">ATP-binding</keyword>
<comment type="catalytic activity">
    <reaction evidence="19">
        <text>L-lysyl-tRNA(Lys) + a 1,2-diacyl-sn-glycero-3-phospho-(1'-sn-glycerol) = a 1,2-diacyl-sn-glycero-3-phospho-1'-(3'-O-L-lysyl)-sn-glycerol + tRNA(Lys)</text>
        <dbReference type="Rhea" id="RHEA:10668"/>
        <dbReference type="Rhea" id="RHEA-COMP:9696"/>
        <dbReference type="Rhea" id="RHEA-COMP:9697"/>
        <dbReference type="ChEBI" id="CHEBI:64716"/>
        <dbReference type="ChEBI" id="CHEBI:75792"/>
        <dbReference type="ChEBI" id="CHEBI:78442"/>
        <dbReference type="ChEBI" id="CHEBI:78529"/>
        <dbReference type="EC" id="2.3.2.3"/>
    </reaction>
</comment>
<dbReference type="NCBIfam" id="TIGR00499">
    <property type="entry name" value="lysS_bact"/>
    <property type="match status" value="1"/>
</dbReference>
<dbReference type="InterPro" id="IPR018149">
    <property type="entry name" value="Lys-tRNA-synth_II_C"/>
</dbReference>
<proteinExistence type="inferred from homology"/>
<dbReference type="OrthoDB" id="9801152at2"/>
<dbReference type="Pfam" id="PF00152">
    <property type="entry name" value="tRNA-synt_2"/>
    <property type="match status" value="1"/>
</dbReference>
<comment type="similarity">
    <text evidence="3">In the C-terminal section; belongs to the class-II aminoacyl-tRNA synthetase family.</text>
</comment>
<comment type="catalytic activity">
    <reaction evidence="20 21">
        <text>tRNA(Lys) + L-lysine + ATP = L-lysyl-tRNA(Lys) + AMP + diphosphate</text>
        <dbReference type="Rhea" id="RHEA:20792"/>
        <dbReference type="Rhea" id="RHEA-COMP:9696"/>
        <dbReference type="Rhea" id="RHEA-COMP:9697"/>
        <dbReference type="ChEBI" id="CHEBI:30616"/>
        <dbReference type="ChEBI" id="CHEBI:32551"/>
        <dbReference type="ChEBI" id="CHEBI:33019"/>
        <dbReference type="ChEBI" id="CHEBI:78442"/>
        <dbReference type="ChEBI" id="CHEBI:78529"/>
        <dbReference type="ChEBI" id="CHEBI:456215"/>
        <dbReference type="EC" id="6.1.1.6"/>
    </reaction>
</comment>
<dbReference type="STRING" id="1431546.CAQU_02745"/>
<keyword evidence="17" id="KW-0511">Multifunctional enzyme</keyword>
<dbReference type="InterPro" id="IPR012340">
    <property type="entry name" value="NA-bd_OB-fold"/>
</dbReference>
<evidence type="ECO:0000256" key="22">
    <source>
        <dbReference type="SAM" id="Phobius"/>
    </source>
</evidence>
<dbReference type="GO" id="GO:0046677">
    <property type="term" value="P:response to antibiotic"/>
    <property type="evidence" value="ECO:0007669"/>
    <property type="project" value="UniProtKB-KW"/>
</dbReference>
<dbReference type="Pfam" id="PF09924">
    <property type="entry name" value="LPG_synthase_C"/>
    <property type="match status" value="1"/>
</dbReference>
<dbReference type="NCBIfam" id="NF002821">
    <property type="entry name" value="PRK02983.1"/>
    <property type="match status" value="1"/>
</dbReference>
<keyword evidence="21" id="KW-0963">Cytoplasm</keyword>
<feature type="binding site" evidence="21">
    <location>
        <position position="988"/>
    </location>
    <ligand>
        <name>Mg(2+)</name>
        <dbReference type="ChEBI" id="CHEBI:18420"/>
        <label>1</label>
    </ligand>
</feature>
<keyword evidence="6" id="KW-0808">Transferase</keyword>
<keyword evidence="14 22" id="KW-0472">Membrane</keyword>
<comment type="cofactor">
    <cofactor evidence="21">
        <name>Mg(2+)</name>
        <dbReference type="ChEBI" id="CHEBI:18420"/>
    </cofactor>
    <text evidence="21">Binds 3 Mg(2+) ions per subunit.</text>
</comment>
<feature type="transmembrane region" description="Helical" evidence="22">
    <location>
        <begin position="99"/>
        <end position="116"/>
    </location>
</feature>
<dbReference type="PROSITE" id="PS50862">
    <property type="entry name" value="AA_TRNA_LIGASE_II"/>
    <property type="match status" value="1"/>
</dbReference>
<evidence type="ECO:0000256" key="11">
    <source>
        <dbReference type="ARBA" id="ARBA00022842"/>
    </source>
</evidence>
<dbReference type="Gene3D" id="3.30.930.10">
    <property type="entry name" value="Bira Bifunctional Protein, Domain 2"/>
    <property type="match status" value="1"/>
</dbReference>
<comment type="function">
    <text evidence="18">Catalyzes the production of L-lysyl-tRNA(Lys)transfer and the transfer of a lysyl group from L-lysyl-tRNA(Lys) to membrane-bound phosphatidylglycerol (PG), which produces lysylphosphatidylglycerol (LPG), one of the components of the bacterial membrane with a positive net charge. LPG synthesis contributes to the resistance to cationic antimicrobial peptides (CAMPs) and likely protects M.tuberculosis against the CAMPs produced by competiting microorganisms (bacteriocins). In fact, the modification of anionic phosphatidylglycerol with positively charged L-lysine results in repulsion of the peptides.</text>
</comment>
<dbReference type="Pfam" id="PF01336">
    <property type="entry name" value="tRNA_anti-codon"/>
    <property type="match status" value="1"/>
</dbReference>
<dbReference type="GO" id="GO:0000049">
    <property type="term" value="F:tRNA binding"/>
    <property type="evidence" value="ECO:0007669"/>
    <property type="project" value="TreeGrafter"/>
</dbReference>
<evidence type="ECO:0000256" key="20">
    <source>
        <dbReference type="ARBA" id="ARBA00048573"/>
    </source>
</evidence>
<dbReference type="KEGG" id="caqu:CAQU_02745"/>
<organism evidence="24 25">
    <name type="scientific">Corynebacterium aquilae DSM 44791</name>
    <dbReference type="NCBI Taxonomy" id="1431546"/>
    <lineage>
        <taxon>Bacteria</taxon>
        <taxon>Bacillati</taxon>
        <taxon>Actinomycetota</taxon>
        <taxon>Actinomycetes</taxon>
        <taxon>Mycobacteriales</taxon>
        <taxon>Corynebacteriaceae</taxon>
        <taxon>Corynebacterium</taxon>
    </lineage>
</organism>
<keyword evidence="9 21" id="KW-0547">Nucleotide-binding</keyword>
<dbReference type="InterPro" id="IPR004365">
    <property type="entry name" value="NA-bd_OB_tRNA"/>
</dbReference>
<dbReference type="InterPro" id="IPR024320">
    <property type="entry name" value="LPG_synthase_C"/>
</dbReference>
<keyword evidence="8 21" id="KW-0479">Metal-binding</keyword>
<evidence type="ECO:0000256" key="4">
    <source>
        <dbReference type="ARBA" id="ARBA00022475"/>
    </source>
</evidence>
<feature type="transmembrane region" description="Helical" evidence="22">
    <location>
        <begin position="59"/>
        <end position="79"/>
    </location>
</feature>
<dbReference type="GO" id="GO:0005829">
    <property type="term" value="C:cytosol"/>
    <property type="evidence" value="ECO:0007669"/>
    <property type="project" value="TreeGrafter"/>
</dbReference>
<dbReference type="GO" id="GO:0050071">
    <property type="term" value="F:phosphatidylglycerol lysyltransferase activity"/>
    <property type="evidence" value="ECO:0007669"/>
    <property type="project" value="UniProtKB-EC"/>
</dbReference>
<comment type="subunit">
    <text evidence="21">Homodimer.</text>
</comment>
<dbReference type="SUPFAM" id="SSF50249">
    <property type="entry name" value="Nucleic acid-binding proteins"/>
    <property type="match status" value="1"/>
</dbReference>
<keyword evidence="11 21" id="KW-0460">Magnesium</keyword>
<feature type="domain" description="Aminoacyl-transfer RNA synthetases class-II family profile" evidence="23">
    <location>
        <begin position="756"/>
        <end position="1068"/>
    </location>
</feature>
<feature type="transmembrane region" description="Helical" evidence="22">
    <location>
        <begin position="31"/>
        <end position="52"/>
    </location>
</feature>
<protein>
    <recommendedName>
        <fullName evidence="21">Lysine--tRNA ligase</fullName>
        <ecNumber evidence="21">6.1.1.6</ecNumber>
    </recommendedName>
    <alternativeName>
        <fullName evidence="21">Lysyl-tRNA synthetase</fullName>
        <shortName evidence="21">LysRS</shortName>
    </alternativeName>
</protein>
<dbReference type="PRINTS" id="PR00982">
    <property type="entry name" value="TRNASYNTHLYS"/>
</dbReference>
<dbReference type="InterPro" id="IPR002313">
    <property type="entry name" value="Lys-tRNA-ligase_II"/>
</dbReference>
<evidence type="ECO:0000256" key="8">
    <source>
        <dbReference type="ARBA" id="ARBA00022723"/>
    </source>
</evidence>
<dbReference type="EMBL" id="CP009245">
    <property type="protein sequence ID" value="APT84165.1"/>
    <property type="molecule type" value="Genomic_DNA"/>
</dbReference>
<evidence type="ECO:0000256" key="15">
    <source>
        <dbReference type="ARBA" id="ARBA00023146"/>
    </source>
</evidence>
<evidence type="ECO:0000256" key="2">
    <source>
        <dbReference type="ARBA" id="ARBA00005270"/>
    </source>
</evidence>
<reference evidence="24 25" key="1">
    <citation type="submission" date="2014-08" db="EMBL/GenBank/DDBJ databases">
        <title>Complete genome sequence of Corynebacterium aquilae S-613T(T) (=DSM 44791(T)), isolated from the choana of a healthy golden eagle.</title>
        <authorList>
            <person name="Ruckert C."/>
            <person name="Albersmeier A."/>
            <person name="Winkler A."/>
            <person name="Kalinowski J."/>
        </authorList>
    </citation>
    <scope>NUCLEOTIDE SEQUENCE [LARGE SCALE GENOMIC DNA]</scope>
    <source>
        <strain evidence="24 25">S-613</strain>
    </source>
</reference>
<dbReference type="PANTHER" id="PTHR42918:SF15">
    <property type="entry name" value="LYSINE--TRNA LIGASE, CHLOROPLASTIC_MITOCHONDRIAL"/>
    <property type="match status" value="1"/>
</dbReference>
<keyword evidence="4" id="KW-1003">Cell membrane</keyword>
<name>A0A1L7CEA9_9CORY</name>
<dbReference type="NCBIfam" id="NF001756">
    <property type="entry name" value="PRK00484.1"/>
    <property type="match status" value="1"/>
</dbReference>